<comment type="caution">
    <text evidence="2">The sequence shown here is derived from an EMBL/GenBank/DDBJ whole genome shotgun (WGS) entry which is preliminary data.</text>
</comment>
<dbReference type="PROSITE" id="PS00409">
    <property type="entry name" value="PROKAR_NTER_METHYL"/>
    <property type="match status" value="1"/>
</dbReference>
<dbReference type="Proteomes" id="UP000178421">
    <property type="component" value="Unassembled WGS sequence"/>
</dbReference>
<dbReference type="AlphaFoldDB" id="A0A1G2RPB9"/>
<organism evidence="2 3">
    <name type="scientific">Candidatus Wildermuthbacteria bacterium RIFCSPLOWO2_01_FULL_48_29</name>
    <dbReference type="NCBI Taxonomy" id="1802462"/>
    <lineage>
        <taxon>Bacteria</taxon>
        <taxon>Candidatus Wildermuthiibacteriota</taxon>
    </lineage>
</organism>
<feature type="transmembrane region" description="Helical" evidence="1">
    <location>
        <begin position="6"/>
        <end position="27"/>
    </location>
</feature>
<evidence type="ECO:0000313" key="3">
    <source>
        <dbReference type="Proteomes" id="UP000178421"/>
    </source>
</evidence>
<accession>A0A1G2RPB9</accession>
<keyword evidence="1" id="KW-1133">Transmembrane helix</keyword>
<gene>
    <name evidence="2" type="ORF">A2940_00415</name>
</gene>
<dbReference type="Gene3D" id="3.30.700.10">
    <property type="entry name" value="Glycoprotein, Type 4 Pilin"/>
    <property type="match status" value="1"/>
</dbReference>
<evidence type="ECO:0000256" key="1">
    <source>
        <dbReference type="SAM" id="Phobius"/>
    </source>
</evidence>
<sequence>MRGFTLIELIVVIAVIGVVSGVVLAGVKTGEQSLLLDRAAHAVAQDIRQTVDYTMRARPDPGLCTGANEKFIGYGIRFHSVNTPTSYIIFANCKNTNNNKEIVKELETVNLDKGVKVSNIQFTPGPVGDPTPFRGTRISFRPPDPTTQISWDQSNNTVNERDKVAVTLQLENDPSRTRIITITNKGVIEVQ</sequence>
<proteinExistence type="predicted"/>
<evidence type="ECO:0000313" key="2">
    <source>
        <dbReference type="EMBL" id="OHA74102.1"/>
    </source>
</evidence>
<dbReference type="Pfam" id="PF07963">
    <property type="entry name" value="N_methyl"/>
    <property type="match status" value="1"/>
</dbReference>
<reference evidence="2 3" key="1">
    <citation type="journal article" date="2016" name="Nat. Commun.">
        <title>Thousands of microbial genomes shed light on interconnected biogeochemical processes in an aquifer system.</title>
        <authorList>
            <person name="Anantharaman K."/>
            <person name="Brown C.T."/>
            <person name="Hug L.A."/>
            <person name="Sharon I."/>
            <person name="Castelle C.J."/>
            <person name="Probst A.J."/>
            <person name="Thomas B.C."/>
            <person name="Singh A."/>
            <person name="Wilkins M.J."/>
            <person name="Karaoz U."/>
            <person name="Brodie E.L."/>
            <person name="Williams K.H."/>
            <person name="Hubbard S.S."/>
            <person name="Banfield J.F."/>
        </authorList>
    </citation>
    <scope>NUCLEOTIDE SEQUENCE [LARGE SCALE GENOMIC DNA]</scope>
</reference>
<dbReference type="InterPro" id="IPR045584">
    <property type="entry name" value="Pilin-like"/>
</dbReference>
<dbReference type="EMBL" id="MHUH01000005">
    <property type="protein sequence ID" value="OHA74102.1"/>
    <property type="molecule type" value="Genomic_DNA"/>
</dbReference>
<dbReference type="NCBIfam" id="TIGR02532">
    <property type="entry name" value="IV_pilin_GFxxxE"/>
    <property type="match status" value="1"/>
</dbReference>
<dbReference type="InterPro" id="IPR012902">
    <property type="entry name" value="N_methyl_site"/>
</dbReference>
<name>A0A1G2RPB9_9BACT</name>
<protein>
    <recommendedName>
        <fullName evidence="4">Prepilin-type N-terminal cleavage/methylation domain-containing protein</fullName>
    </recommendedName>
</protein>
<keyword evidence="1" id="KW-0812">Transmembrane</keyword>
<evidence type="ECO:0008006" key="4">
    <source>
        <dbReference type="Google" id="ProtNLM"/>
    </source>
</evidence>
<dbReference type="SUPFAM" id="SSF54523">
    <property type="entry name" value="Pili subunits"/>
    <property type="match status" value="1"/>
</dbReference>
<keyword evidence="1" id="KW-0472">Membrane</keyword>